<gene>
    <name evidence="2" type="ORF">OVA965_LOCUS30332</name>
    <name evidence="3" type="ORF">TMI583_LOCUS31132</name>
</gene>
<dbReference type="Gene3D" id="1.10.287.1490">
    <property type="match status" value="1"/>
</dbReference>
<name>A0A8S2R8X1_9BILA</name>
<reference evidence="3" key="1">
    <citation type="submission" date="2021-02" db="EMBL/GenBank/DDBJ databases">
        <authorList>
            <person name="Nowell W R."/>
        </authorList>
    </citation>
    <scope>NUCLEOTIDE SEQUENCE</scope>
</reference>
<comment type="caution">
    <text evidence="3">The sequence shown here is derived from an EMBL/GenBank/DDBJ whole genome shotgun (WGS) entry which is preliminary data.</text>
</comment>
<keyword evidence="1" id="KW-0175">Coiled coil</keyword>
<evidence type="ECO:0000313" key="2">
    <source>
        <dbReference type="EMBL" id="CAF1340738.1"/>
    </source>
</evidence>
<protein>
    <submittedName>
        <fullName evidence="3">Uncharacterized protein</fullName>
    </submittedName>
</protein>
<sequence length="251" mass="30079">MVIVTALYETDARFDHIQTKHKADLKETRHRTEELENENQTLTNEVSQLRRQNQQLKLEVDQLTKDKIGLQDEIQMLKAELKTIRQHAIEIKKELDETRRDLGVVKQQAKEDRQNREIEDKRRNSILLLSEVAFKFDREAIQRIFYERFQKSNPNCNKWQRRARNLTIHQVVKNHIEPPMSIEEEKRLKQFLTSICANRWDDQYHFLDTLKALKGARLPYAHSPPEFHYQSRRKLIEAAKFVEDPNNQDQL</sequence>
<dbReference type="Proteomes" id="UP000682733">
    <property type="component" value="Unassembled WGS sequence"/>
</dbReference>
<evidence type="ECO:0000256" key="1">
    <source>
        <dbReference type="SAM" id="Coils"/>
    </source>
</evidence>
<dbReference type="EMBL" id="CAJNOK010021974">
    <property type="protein sequence ID" value="CAF1340738.1"/>
    <property type="molecule type" value="Genomic_DNA"/>
</dbReference>
<feature type="coiled-coil region" evidence="1">
    <location>
        <begin position="18"/>
        <end position="124"/>
    </location>
</feature>
<accession>A0A8S2R8X1</accession>
<evidence type="ECO:0000313" key="4">
    <source>
        <dbReference type="Proteomes" id="UP000682733"/>
    </source>
</evidence>
<organism evidence="3 4">
    <name type="scientific">Didymodactylos carnosus</name>
    <dbReference type="NCBI Taxonomy" id="1234261"/>
    <lineage>
        <taxon>Eukaryota</taxon>
        <taxon>Metazoa</taxon>
        <taxon>Spiralia</taxon>
        <taxon>Gnathifera</taxon>
        <taxon>Rotifera</taxon>
        <taxon>Eurotatoria</taxon>
        <taxon>Bdelloidea</taxon>
        <taxon>Philodinida</taxon>
        <taxon>Philodinidae</taxon>
        <taxon>Didymodactylos</taxon>
    </lineage>
</organism>
<dbReference type="Proteomes" id="UP000677228">
    <property type="component" value="Unassembled WGS sequence"/>
</dbReference>
<proteinExistence type="predicted"/>
<evidence type="ECO:0000313" key="3">
    <source>
        <dbReference type="EMBL" id="CAF4151997.1"/>
    </source>
</evidence>
<dbReference type="EMBL" id="CAJOBA010043600">
    <property type="protein sequence ID" value="CAF4151997.1"/>
    <property type="molecule type" value="Genomic_DNA"/>
</dbReference>
<dbReference type="AlphaFoldDB" id="A0A8S2R8X1"/>